<feature type="transmembrane region" description="Helical" evidence="20">
    <location>
        <begin position="455"/>
        <end position="474"/>
    </location>
</feature>
<dbReference type="InterPro" id="IPR004533">
    <property type="entry name" value="CDP-diaglyc--ser_O-PTrfase"/>
</dbReference>
<feature type="transmembrane region" description="Helical" evidence="20">
    <location>
        <begin position="142"/>
        <end position="160"/>
    </location>
</feature>
<dbReference type="Proteomes" id="UP001244011">
    <property type="component" value="Unassembled WGS sequence"/>
</dbReference>
<keyword evidence="12" id="KW-0443">Lipid metabolism</keyword>
<evidence type="ECO:0000256" key="21">
    <source>
        <dbReference type="SAM" id="SignalP"/>
    </source>
</evidence>
<comment type="catalytic activity">
    <reaction evidence="1">
        <text>a CDP-1,2-diacyl-sn-glycerol + L-serine = a 1,2-diacyl-sn-glycero-3-phospho-L-serine + CMP + H(+)</text>
        <dbReference type="Rhea" id="RHEA:16913"/>
        <dbReference type="ChEBI" id="CHEBI:15378"/>
        <dbReference type="ChEBI" id="CHEBI:33384"/>
        <dbReference type="ChEBI" id="CHEBI:57262"/>
        <dbReference type="ChEBI" id="CHEBI:58332"/>
        <dbReference type="ChEBI" id="CHEBI:60377"/>
        <dbReference type="EC" id="2.7.8.8"/>
    </reaction>
</comment>
<dbReference type="NCBIfam" id="TIGR00473">
    <property type="entry name" value="pssA"/>
    <property type="match status" value="1"/>
</dbReference>
<dbReference type="GO" id="GO:0005789">
    <property type="term" value="C:endoplasmic reticulum membrane"/>
    <property type="evidence" value="ECO:0007669"/>
    <property type="project" value="UniProtKB-SubCell"/>
</dbReference>
<dbReference type="GeneID" id="85313195"/>
<keyword evidence="11 20" id="KW-1133">Transmembrane helix</keyword>
<comment type="pathway">
    <text evidence="17">Phospholipid metabolism; phosphatidylethanolamine biosynthesis; phosphatidylethanolamine from CDP-diacylglycerol: step 1/2.</text>
</comment>
<feature type="chain" id="PRO_5042489143" description="CDP-diacylglycerol--serine O-phosphatidyltransferase" evidence="21">
    <location>
        <begin position="27"/>
        <end position="809"/>
    </location>
</feature>
<feature type="transmembrane region" description="Helical" evidence="20">
    <location>
        <begin position="321"/>
        <end position="345"/>
    </location>
</feature>
<evidence type="ECO:0000256" key="13">
    <source>
        <dbReference type="ARBA" id="ARBA00023136"/>
    </source>
</evidence>
<dbReference type="InterPro" id="IPR048254">
    <property type="entry name" value="CDP_ALCOHOL_P_TRANSF_CS"/>
</dbReference>
<evidence type="ECO:0000256" key="1">
    <source>
        <dbReference type="ARBA" id="ARBA00000287"/>
    </source>
</evidence>
<evidence type="ECO:0000256" key="16">
    <source>
        <dbReference type="ARBA" id="ARBA00032361"/>
    </source>
</evidence>
<feature type="transmembrane region" description="Helical" evidence="20">
    <location>
        <begin position="644"/>
        <end position="663"/>
    </location>
</feature>
<sequence length="809" mass="88698">MTPITTSAISFLAGVAVLGLVPVALGHGNDMEMDMEMGMGTGMNMSMGTGMNTTADSYPPTYFALEDHRAAIFGHISLMVLAWVFMLPAAVMLSLARSRYTLALQFVFVVTNASGVLVGTIYNANTPDLYPNNAHHKLGWLVTWVVLVQIGIGLLGRIAGTLKNNAGQLQHGGERQSFIPVSTAALEEHERNDESRFPKFFRLSNDSGQGTEPNTESLRSHSLSSGPPSPHPDAGKEYEDDQEDDDLEARLPASARRRGLYALAGKIACKLSTRTWKVMLFTYNFIDRTILILGFIALSTGVVTFGRFFEGREIFNGLAHWIKGGVFFWLGILTLGRWAGCFGELGWAWNIRPRTVGQKWRPSSEFVESALIFIYGSTNIFLEHISNWGSEWSAHDLEHISITVLFIGGGLCGMLIESTRIRDLLNTTVTEATHSYPEHAYSDEERDELLPPRQYSFSMNPIPALVILLLGIMMGSHTQGSMISSMVHKQWGDLFAGASLARGLTYVIMYLKPPQSILPSRPPTELLTAFGLITGGIIFMASSADTIRGMIHYRLDAMFMYTVTMGLVGLLMAWVIVCIALKGWALRKEAAQDKQRVILSSDTGHFSLIRALHLADLITELNGLCGIMSIFSSMRYLLDGDSSLGNLYAALGLLPLGLFFDFMDGKVARWRKKSSMMGQELDSLADLISFGVSPAVVAFAIGLRTPVDHLCLAFFVLCGLTRLARFNVTVASIPKDGTGKSQYFEGTPIPTTLALDMLMGWWAWSGQIHDAIPGGVVFAGSAFELHPVVLLFVLHGCAMTSRTIHIPKP</sequence>
<comment type="pathway">
    <text evidence="3">Lipid metabolism.</text>
</comment>
<keyword evidence="13 20" id="KW-0472">Membrane</keyword>
<evidence type="ECO:0000256" key="18">
    <source>
        <dbReference type="RuleBase" id="RU003750"/>
    </source>
</evidence>
<dbReference type="InterPro" id="IPR018825">
    <property type="entry name" value="DUF2427"/>
</dbReference>
<evidence type="ECO:0000259" key="22">
    <source>
        <dbReference type="Pfam" id="PF10348"/>
    </source>
</evidence>
<comment type="caution">
    <text evidence="24">The sequence shown here is derived from an EMBL/GenBank/DDBJ whole genome shotgun (WGS) entry which is preliminary data.</text>
</comment>
<keyword evidence="21" id="KW-0732">Signal</keyword>
<feature type="domain" description="Protein YTP1-like C-terminal" evidence="23">
    <location>
        <begin position="294"/>
        <end position="582"/>
    </location>
</feature>
<dbReference type="InterPro" id="IPR018827">
    <property type="entry name" value="YTP1_C"/>
</dbReference>
<evidence type="ECO:0000256" key="2">
    <source>
        <dbReference type="ARBA" id="ARBA00004477"/>
    </source>
</evidence>
<evidence type="ECO:0000256" key="15">
    <source>
        <dbReference type="ARBA" id="ARBA00023264"/>
    </source>
</evidence>
<evidence type="ECO:0000256" key="10">
    <source>
        <dbReference type="ARBA" id="ARBA00022824"/>
    </source>
</evidence>
<evidence type="ECO:0000256" key="17">
    <source>
        <dbReference type="ARBA" id="ARBA00060701"/>
    </source>
</evidence>
<feature type="transmembrane region" description="Helical" evidence="20">
    <location>
        <begin position="684"/>
        <end position="703"/>
    </location>
</feature>
<evidence type="ECO:0000256" key="6">
    <source>
        <dbReference type="ARBA" id="ARBA00017171"/>
    </source>
</evidence>
<feature type="signal peptide" evidence="21">
    <location>
        <begin position="1"/>
        <end position="26"/>
    </location>
</feature>
<keyword evidence="25" id="KW-1185">Reference proteome</keyword>
<name>A0AAJ0BZ70_9PEZI</name>
<evidence type="ECO:0000256" key="8">
    <source>
        <dbReference type="ARBA" id="ARBA00022679"/>
    </source>
</evidence>
<feature type="transmembrane region" description="Helical" evidence="20">
    <location>
        <begin position="709"/>
        <end position="731"/>
    </location>
</feature>
<evidence type="ECO:0000313" key="24">
    <source>
        <dbReference type="EMBL" id="KAK1766547.1"/>
    </source>
</evidence>
<feature type="transmembrane region" description="Helical" evidence="20">
    <location>
        <begin position="102"/>
        <end position="122"/>
    </location>
</feature>
<proteinExistence type="inferred from homology"/>
<feature type="domain" description="DUF2427" evidence="22">
    <location>
        <begin position="58"/>
        <end position="157"/>
    </location>
</feature>
<evidence type="ECO:0000256" key="7">
    <source>
        <dbReference type="ARBA" id="ARBA00022516"/>
    </source>
</evidence>
<evidence type="ECO:0000256" key="19">
    <source>
        <dbReference type="SAM" id="MobiDB-lite"/>
    </source>
</evidence>
<comment type="subcellular location">
    <subcellularLocation>
        <location evidence="2">Endoplasmic reticulum membrane</location>
        <topology evidence="2">Multi-pass membrane protein</topology>
    </subcellularLocation>
</comment>
<evidence type="ECO:0000256" key="9">
    <source>
        <dbReference type="ARBA" id="ARBA00022692"/>
    </source>
</evidence>
<feature type="transmembrane region" description="Helical" evidence="20">
    <location>
        <begin position="561"/>
        <end position="586"/>
    </location>
</feature>
<gene>
    <name evidence="24" type="ORF">QBC33DRAFT_559863</name>
</gene>
<evidence type="ECO:0000256" key="12">
    <source>
        <dbReference type="ARBA" id="ARBA00023098"/>
    </source>
</evidence>
<dbReference type="GO" id="GO:0003882">
    <property type="term" value="F:CDP-diacylglycerol-serine O-phosphatidyltransferase activity"/>
    <property type="evidence" value="ECO:0007669"/>
    <property type="project" value="UniProtKB-EC"/>
</dbReference>
<dbReference type="Pfam" id="PF10348">
    <property type="entry name" value="DUF2427"/>
    <property type="match status" value="1"/>
</dbReference>
<evidence type="ECO:0000259" key="23">
    <source>
        <dbReference type="Pfam" id="PF10355"/>
    </source>
</evidence>
<evidence type="ECO:0000256" key="11">
    <source>
        <dbReference type="ARBA" id="ARBA00022989"/>
    </source>
</evidence>
<evidence type="ECO:0000256" key="4">
    <source>
        <dbReference type="ARBA" id="ARBA00010441"/>
    </source>
</evidence>
<feature type="transmembrane region" description="Helical" evidence="20">
    <location>
        <begin position="776"/>
        <end position="798"/>
    </location>
</feature>
<protein>
    <recommendedName>
        <fullName evidence="6">CDP-diacylglycerol--serine O-phosphatidyltransferase</fullName>
        <ecNumber evidence="5">2.7.8.8</ecNumber>
    </recommendedName>
    <alternativeName>
        <fullName evidence="16">Phosphatidylserine synthase</fullName>
    </alternativeName>
</protein>
<dbReference type="RefSeq" id="XP_060282760.1">
    <property type="nucleotide sequence ID" value="XM_060430008.1"/>
</dbReference>
<keyword evidence="7" id="KW-0444">Lipid biosynthesis</keyword>
<evidence type="ECO:0000256" key="20">
    <source>
        <dbReference type="SAM" id="Phobius"/>
    </source>
</evidence>
<dbReference type="EMBL" id="MU839011">
    <property type="protein sequence ID" value="KAK1766547.1"/>
    <property type="molecule type" value="Genomic_DNA"/>
</dbReference>
<keyword evidence="14" id="KW-0594">Phospholipid biosynthesis</keyword>
<feature type="compositionally biased region" description="Polar residues" evidence="19">
    <location>
        <begin position="204"/>
        <end position="216"/>
    </location>
</feature>
<feature type="transmembrane region" description="Helical" evidence="20">
    <location>
        <begin position="494"/>
        <end position="511"/>
    </location>
</feature>
<keyword evidence="8 18" id="KW-0808">Transferase</keyword>
<evidence type="ECO:0000256" key="14">
    <source>
        <dbReference type="ARBA" id="ARBA00023209"/>
    </source>
</evidence>
<keyword evidence="10" id="KW-0256">Endoplasmic reticulum</keyword>
<dbReference type="EC" id="2.7.8.8" evidence="5"/>
<dbReference type="PANTHER" id="PTHR31685:SF3">
    <property type="entry name" value="INTEGRAL MEMBRANE PROTEIN (AFU_ORTHOLOGUE AFUA_6G12730)"/>
    <property type="match status" value="1"/>
</dbReference>
<reference evidence="24" key="1">
    <citation type="submission" date="2023-06" db="EMBL/GenBank/DDBJ databases">
        <title>Genome-scale phylogeny and comparative genomics of the fungal order Sordariales.</title>
        <authorList>
            <consortium name="Lawrence Berkeley National Laboratory"/>
            <person name="Hensen N."/>
            <person name="Bonometti L."/>
            <person name="Westerberg I."/>
            <person name="Brannstrom I.O."/>
            <person name="Guillou S."/>
            <person name="Cros-Aarteil S."/>
            <person name="Calhoun S."/>
            <person name="Haridas S."/>
            <person name="Kuo A."/>
            <person name="Mondo S."/>
            <person name="Pangilinan J."/>
            <person name="Riley R."/>
            <person name="Labutti K."/>
            <person name="Andreopoulos B."/>
            <person name="Lipzen A."/>
            <person name="Chen C."/>
            <person name="Yanf M."/>
            <person name="Daum C."/>
            <person name="Ng V."/>
            <person name="Clum A."/>
            <person name="Steindorff A."/>
            <person name="Ohm R."/>
            <person name="Martin F."/>
            <person name="Silar P."/>
            <person name="Natvig D."/>
            <person name="Lalanne C."/>
            <person name="Gautier V."/>
            <person name="Ament-Velasquez S.L."/>
            <person name="Kruys A."/>
            <person name="Hutchinson M.I."/>
            <person name="Powell A.J."/>
            <person name="Barry K."/>
            <person name="Miller A.N."/>
            <person name="Grigoriev I.V."/>
            <person name="Debuchy R."/>
            <person name="Gladieux P."/>
            <person name="Thoren M.H."/>
            <person name="Johannesson H."/>
        </authorList>
    </citation>
    <scope>NUCLEOTIDE SEQUENCE</scope>
    <source>
        <strain evidence="24">8032-3</strain>
    </source>
</reference>
<dbReference type="Pfam" id="PF01066">
    <property type="entry name" value="CDP-OH_P_transf"/>
    <property type="match status" value="1"/>
</dbReference>
<dbReference type="InterPro" id="IPR043130">
    <property type="entry name" value="CDP-OH_PTrfase_TM_dom"/>
</dbReference>
<dbReference type="PANTHER" id="PTHR31685">
    <property type="entry name" value="INTEGRAL MEMBRANE PROTEIN (AFU_ORTHOLOGUE AFUA_6G12730)-RELATED"/>
    <property type="match status" value="1"/>
</dbReference>
<dbReference type="CDD" id="cd08760">
    <property type="entry name" value="Cyt_b561_FRRS1_like"/>
    <property type="match status" value="1"/>
</dbReference>
<dbReference type="Gene3D" id="1.20.120.1760">
    <property type="match status" value="1"/>
</dbReference>
<evidence type="ECO:0000256" key="3">
    <source>
        <dbReference type="ARBA" id="ARBA00005189"/>
    </source>
</evidence>
<comment type="similarity">
    <text evidence="4 18">Belongs to the CDP-alcohol phosphatidyltransferase class-I family.</text>
</comment>
<keyword evidence="9 20" id="KW-0812">Transmembrane</keyword>
<accession>A0AAJ0BZ70</accession>
<evidence type="ECO:0000256" key="5">
    <source>
        <dbReference type="ARBA" id="ARBA00013174"/>
    </source>
</evidence>
<dbReference type="Pfam" id="PF10355">
    <property type="entry name" value="Ytp1"/>
    <property type="match status" value="1"/>
</dbReference>
<keyword evidence="15" id="KW-1208">Phospholipid metabolism</keyword>
<dbReference type="GO" id="GO:0006659">
    <property type="term" value="P:phosphatidylserine biosynthetic process"/>
    <property type="evidence" value="ECO:0007669"/>
    <property type="project" value="UniProtKB-ARBA"/>
</dbReference>
<feature type="transmembrane region" description="Helical" evidence="20">
    <location>
        <begin position="289"/>
        <end position="309"/>
    </location>
</feature>
<dbReference type="AlphaFoldDB" id="A0AAJ0BZ70"/>
<organism evidence="24 25">
    <name type="scientific">Phialemonium atrogriseum</name>
    <dbReference type="NCBI Taxonomy" id="1093897"/>
    <lineage>
        <taxon>Eukaryota</taxon>
        <taxon>Fungi</taxon>
        <taxon>Dikarya</taxon>
        <taxon>Ascomycota</taxon>
        <taxon>Pezizomycotina</taxon>
        <taxon>Sordariomycetes</taxon>
        <taxon>Sordariomycetidae</taxon>
        <taxon>Cephalothecales</taxon>
        <taxon>Cephalothecaceae</taxon>
        <taxon>Phialemonium</taxon>
    </lineage>
</organism>
<dbReference type="PROSITE" id="PS00379">
    <property type="entry name" value="CDP_ALCOHOL_P_TRANSF"/>
    <property type="match status" value="1"/>
</dbReference>
<dbReference type="FunFam" id="1.20.120.1760:FF:000022">
    <property type="entry name" value="CDP-diacylglycerol--serine O-phosphatidyltransferase"/>
    <property type="match status" value="1"/>
</dbReference>
<evidence type="ECO:0000313" key="25">
    <source>
        <dbReference type="Proteomes" id="UP001244011"/>
    </source>
</evidence>
<feature type="transmembrane region" description="Helical" evidence="20">
    <location>
        <begin position="523"/>
        <end position="541"/>
    </location>
</feature>
<dbReference type="InterPro" id="IPR000462">
    <property type="entry name" value="CDP-OH_P_trans"/>
</dbReference>
<feature type="region of interest" description="Disordered" evidence="19">
    <location>
        <begin position="202"/>
        <end position="245"/>
    </location>
</feature>
<feature type="transmembrane region" description="Helical" evidence="20">
    <location>
        <begin position="72"/>
        <end position="95"/>
    </location>
</feature>